<feature type="compositionally biased region" description="Basic and acidic residues" evidence="1">
    <location>
        <begin position="335"/>
        <end position="347"/>
    </location>
</feature>
<dbReference type="Proteomes" id="UP000241462">
    <property type="component" value="Unassembled WGS sequence"/>
</dbReference>
<feature type="region of interest" description="Disordered" evidence="1">
    <location>
        <begin position="256"/>
        <end position="347"/>
    </location>
</feature>
<proteinExistence type="predicted"/>
<evidence type="ECO:0000313" key="3">
    <source>
        <dbReference type="Proteomes" id="UP000241462"/>
    </source>
</evidence>
<feature type="compositionally biased region" description="Basic and acidic residues" evidence="1">
    <location>
        <begin position="197"/>
        <end position="216"/>
    </location>
</feature>
<organism evidence="2 3">
    <name type="scientific">Coniella lustricola</name>
    <dbReference type="NCBI Taxonomy" id="2025994"/>
    <lineage>
        <taxon>Eukaryota</taxon>
        <taxon>Fungi</taxon>
        <taxon>Dikarya</taxon>
        <taxon>Ascomycota</taxon>
        <taxon>Pezizomycotina</taxon>
        <taxon>Sordariomycetes</taxon>
        <taxon>Sordariomycetidae</taxon>
        <taxon>Diaporthales</taxon>
        <taxon>Schizoparmaceae</taxon>
        <taxon>Coniella</taxon>
    </lineage>
</organism>
<reference evidence="2 3" key="1">
    <citation type="journal article" date="2018" name="Mycol. Prog.">
        <title>Coniella lustricola, a new species from submerged detritus.</title>
        <authorList>
            <person name="Raudabaugh D.B."/>
            <person name="Iturriaga T."/>
            <person name="Carver A."/>
            <person name="Mondo S."/>
            <person name="Pangilinan J."/>
            <person name="Lipzen A."/>
            <person name="He G."/>
            <person name="Amirebrahimi M."/>
            <person name="Grigoriev I.V."/>
            <person name="Miller A.N."/>
        </authorList>
    </citation>
    <scope>NUCLEOTIDE SEQUENCE [LARGE SCALE GENOMIC DNA]</scope>
    <source>
        <strain evidence="2 3">B22-T-1</strain>
    </source>
</reference>
<dbReference type="OrthoDB" id="10614608at2759"/>
<feature type="compositionally biased region" description="Low complexity" evidence="1">
    <location>
        <begin position="101"/>
        <end position="126"/>
    </location>
</feature>
<feature type="compositionally biased region" description="Polar residues" evidence="1">
    <location>
        <begin position="1"/>
        <end position="24"/>
    </location>
</feature>
<name>A0A2T3ANE5_9PEZI</name>
<gene>
    <name evidence="2" type="ORF">BD289DRAFT_449016</name>
</gene>
<feature type="compositionally biased region" description="Polar residues" evidence="1">
    <location>
        <begin position="69"/>
        <end position="100"/>
    </location>
</feature>
<accession>A0A2T3ANE5</accession>
<dbReference type="InParanoid" id="A0A2T3ANE5"/>
<dbReference type="AlphaFoldDB" id="A0A2T3ANE5"/>
<evidence type="ECO:0000313" key="2">
    <source>
        <dbReference type="EMBL" id="PSS05141.1"/>
    </source>
</evidence>
<feature type="compositionally biased region" description="Low complexity" evidence="1">
    <location>
        <begin position="139"/>
        <end position="161"/>
    </location>
</feature>
<feature type="compositionally biased region" description="Basic and acidic residues" evidence="1">
    <location>
        <begin position="300"/>
        <end position="313"/>
    </location>
</feature>
<feature type="region of interest" description="Disordered" evidence="1">
    <location>
        <begin position="1"/>
        <end position="233"/>
    </location>
</feature>
<sequence>MADSAASVTSAAPVNAPASATTGDNALDKNPFADTQSSNPSEPAASKVTEPLSVAPDVHKQADKPVAATNGSTAASGDNETGTNGTGSKLESLVPEQSKQAADPTSVASTTAPPTESSAPAGAAAPVLNGADKDVESKTGASAGLADGASASTAGAPSTDAINSKTKDNETTDGVPLGTSTSTAAPGALGSVSTSAEKTDLDMKDATLPEAPEKPAEPAPTLAVGASAGASAPVAAPATDITGLASTTAAPAAVTTGSAVNTANHEEPVNQKRKAEADADGIDETGEPNPKKQKGAIAKAVDKAKDVVDDVKTKATNKGNKKPKKEAAPAVPAGRTERKTRSQGRVE</sequence>
<keyword evidence="3" id="KW-1185">Reference proteome</keyword>
<protein>
    <submittedName>
        <fullName evidence="2">Uncharacterized protein</fullName>
    </submittedName>
</protein>
<dbReference type="EMBL" id="KZ678372">
    <property type="protein sequence ID" value="PSS05141.1"/>
    <property type="molecule type" value="Genomic_DNA"/>
</dbReference>
<feature type="compositionally biased region" description="Basic and acidic residues" evidence="1">
    <location>
        <begin position="264"/>
        <end position="277"/>
    </location>
</feature>
<feature type="compositionally biased region" description="Low complexity" evidence="1">
    <location>
        <begin position="219"/>
        <end position="233"/>
    </location>
</feature>
<evidence type="ECO:0000256" key="1">
    <source>
        <dbReference type="SAM" id="MobiDB-lite"/>
    </source>
</evidence>